<dbReference type="EMBL" id="CP027843">
    <property type="protein sequence ID" value="AVQ13475.1"/>
    <property type="molecule type" value="Genomic_DNA"/>
</dbReference>
<evidence type="ECO:0000313" key="1">
    <source>
        <dbReference type="EMBL" id="AVQ13475.1"/>
    </source>
</evidence>
<protein>
    <submittedName>
        <fullName evidence="1">Uncharacterized protein</fullName>
    </submittedName>
</protein>
<dbReference type="Proteomes" id="UP000033961">
    <property type="component" value="Chromosome I"/>
</dbReference>
<organism evidence="1 2">
    <name type="scientific">Leptospira santarosai</name>
    <dbReference type="NCBI Taxonomy" id="28183"/>
    <lineage>
        <taxon>Bacteria</taxon>
        <taxon>Pseudomonadati</taxon>
        <taxon>Spirochaetota</taxon>
        <taxon>Spirochaetia</taxon>
        <taxon>Leptospirales</taxon>
        <taxon>Leptospiraceae</taxon>
        <taxon>Leptospira</taxon>
    </lineage>
</organism>
<evidence type="ECO:0000313" key="2">
    <source>
        <dbReference type="Proteomes" id="UP000033961"/>
    </source>
</evidence>
<name>A0A2P1QX35_9LEPT</name>
<proteinExistence type="predicted"/>
<gene>
    <name evidence="1" type="ORF">XB16_3179</name>
</gene>
<sequence length="99" mass="11530">MVSFMGNPTFQLFEQTHRHRAIGPTQNYITGCPKFCFKTEISRRNLILRSLSLDFIEALIHNLLKTHSENRKLSIVFRFYFSRVALIEPFELDILGSAP</sequence>
<dbReference type="AlphaFoldDB" id="A0A2P1QX35"/>
<reference evidence="1 2" key="1">
    <citation type="journal article" date="2015" name="Genome Announc.">
        <title>Draft Genome Sequences of Leptospira santarosai Strains U160, U164, and U233, Isolated from Asymptomatic Cattle.</title>
        <authorList>
            <person name="Kremer F.S."/>
            <person name="Eslabao M.R."/>
            <person name="Provisor M."/>
            <person name="Woloski R.D."/>
            <person name="Ramires O.V."/>
            <person name="Moreno L.Z."/>
            <person name="Moreno A.M."/>
            <person name="Hamond C."/>
            <person name="Lilenbaum W."/>
            <person name="Dellagostin O.A."/>
        </authorList>
    </citation>
    <scope>NUCLEOTIDE SEQUENCE [LARGE SCALE GENOMIC DNA]</scope>
    <source>
        <strain evidence="1 2">U160</strain>
    </source>
</reference>
<accession>A0A2P1QX35</accession>